<dbReference type="Proteomes" id="UP001430848">
    <property type="component" value="Unassembled WGS sequence"/>
</dbReference>
<sequence length="129" mass="14234">MSFGFGVGDFLAVAKLAIDLSKALSDSAGATQQYEELIAILNVVHKVLLQVDQLRGANQLAQATVNALLFTVNTTNVTMETFLDQHAAYRKSFRPGGSGSRVNDIFQKGKWAIHMPNKASHRWSTQKWK</sequence>
<evidence type="ECO:0008006" key="3">
    <source>
        <dbReference type="Google" id="ProtNLM"/>
    </source>
</evidence>
<organism evidence="1 2">
    <name type="scientific">Diaporthe eres</name>
    <name type="common">Phomopsis oblonga</name>
    <dbReference type="NCBI Taxonomy" id="83184"/>
    <lineage>
        <taxon>Eukaryota</taxon>
        <taxon>Fungi</taxon>
        <taxon>Dikarya</taxon>
        <taxon>Ascomycota</taxon>
        <taxon>Pezizomycotina</taxon>
        <taxon>Sordariomycetes</taxon>
        <taxon>Sordariomycetidae</taxon>
        <taxon>Diaporthales</taxon>
        <taxon>Diaporthaceae</taxon>
        <taxon>Diaporthe</taxon>
        <taxon>Diaporthe eres species complex</taxon>
    </lineage>
</organism>
<dbReference type="EMBL" id="JAKNSF020000013">
    <property type="protein sequence ID" value="KAK7735464.1"/>
    <property type="molecule type" value="Genomic_DNA"/>
</dbReference>
<reference evidence="1 2" key="1">
    <citation type="submission" date="2024-02" db="EMBL/GenBank/DDBJ databases">
        <title>De novo assembly and annotation of 12 fungi associated with fruit tree decline syndrome in Ontario, Canada.</title>
        <authorList>
            <person name="Sulman M."/>
            <person name="Ellouze W."/>
            <person name="Ilyukhin E."/>
        </authorList>
    </citation>
    <scope>NUCLEOTIDE SEQUENCE [LARGE SCALE GENOMIC DNA]</scope>
    <source>
        <strain evidence="1 2">M169</strain>
    </source>
</reference>
<keyword evidence="2" id="KW-1185">Reference proteome</keyword>
<gene>
    <name evidence="1" type="ORF">SLS63_003934</name>
</gene>
<accession>A0ABR1PFF7</accession>
<proteinExistence type="predicted"/>
<evidence type="ECO:0000313" key="1">
    <source>
        <dbReference type="EMBL" id="KAK7735464.1"/>
    </source>
</evidence>
<comment type="caution">
    <text evidence="1">The sequence shown here is derived from an EMBL/GenBank/DDBJ whole genome shotgun (WGS) entry which is preliminary data.</text>
</comment>
<name>A0ABR1PFF7_DIAER</name>
<dbReference type="PANTHER" id="PTHR38886">
    <property type="entry name" value="SESA DOMAIN-CONTAINING PROTEIN"/>
    <property type="match status" value="1"/>
</dbReference>
<protein>
    <recommendedName>
        <fullName evidence="3">Fungal N-terminal domain-containing protein</fullName>
    </recommendedName>
</protein>
<dbReference type="PANTHER" id="PTHR38886:SF1">
    <property type="entry name" value="NACHT-NTPASE AND P-LOOP NTPASES N-TERMINAL DOMAIN-CONTAINING PROTEIN"/>
    <property type="match status" value="1"/>
</dbReference>
<evidence type="ECO:0000313" key="2">
    <source>
        <dbReference type="Proteomes" id="UP001430848"/>
    </source>
</evidence>